<sequence>MLLTRGARVTGAVVCVLLALIAGSWIARDLNTADGPAQLWRFWESGPSGLGQASLTTTLYDLLLVVVYAAVALAALRSPLAAQALVAAAVITLVVRLPALWVVRAGWMRQWSGPDLRDRALWSAFAAIGGALVLLIVAAAGRRRADSAYDEDDRVPTRPLLGAGVTAFLFLGVAGGATLAWEGWTAFDLVDISRRAYENRFTGEAGLYTPLLGVPAGWLNVTLGGLSLVAAVAAVARARFSRPLGLVVALVLAGAGGMYLSIVLRGGLIRHLDELPARGQLLVYTQLFYLLAGVVVLAVLARRGVHDEAGDPAPSCTPRR</sequence>
<dbReference type="RefSeq" id="WP_206968889.1">
    <property type="nucleotide sequence ID" value="NZ_JAFLRJ010000481.1"/>
</dbReference>
<feature type="transmembrane region" description="Helical" evidence="1">
    <location>
        <begin position="160"/>
        <end position="181"/>
    </location>
</feature>
<feature type="transmembrane region" description="Helical" evidence="1">
    <location>
        <begin position="243"/>
        <end position="262"/>
    </location>
</feature>
<name>A0A939JM36_9ACTN</name>
<keyword evidence="3" id="KW-1185">Reference proteome</keyword>
<evidence type="ECO:0000313" key="3">
    <source>
        <dbReference type="Proteomes" id="UP000664167"/>
    </source>
</evidence>
<proteinExistence type="predicted"/>
<feature type="transmembrane region" description="Helical" evidence="1">
    <location>
        <begin position="53"/>
        <end position="73"/>
    </location>
</feature>
<keyword evidence="1" id="KW-1133">Transmembrane helix</keyword>
<keyword evidence="1" id="KW-0472">Membrane</keyword>
<comment type="caution">
    <text evidence="2">The sequence shown here is derived from an EMBL/GenBank/DDBJ whole genome shotgun (WGS) entry which is preliminary data.</text>
</comment>
<dbReference type="AlphaFoldDB" id="A0A939JM36"/>
<dbReference type="EMBL" id="JAFLRJ010000481">
    <property type="protein sequence ID" value="MBO0517025.1"/>
    <property type="molecule type" value="Genomic_DNA"/>
</dbReference>
<accession>A0A939JM36</accession>
<feature type="transmembrane region" description="Helical" evidence="1">
    <location>
        <begin position="80"/>
        <end position="101"/>
    </location>
</feature>
<keyword evidence="1" id="KW-0812">Transmembrane</keyword>
<feature type="transmembrane region" description="Helical" evidence="1">
    <location>
        <begin position="217"/>
        <end position="236"/>
    </location>
</feature>
<reference evidence="2" key="1">
    <citation type="submission" date="2021-03" db="EMBL/GenBank/DDBJ databases">
        <title>Streptomyces poriferae sp. nov., a novel marine sponge-derived Actinobacteria species with anti-MRSA activity.</title>
        <authorList>
            <person name="Sandoval-Powers M."/>
            <person name="Kralova S."/>
            <person name="Nguyen G.-S."/>
            <person name="Fawwal D."/>
            <person name="Degnes K."/>
            <person name="Klinkenberg G."/>
            <person name="Sletta H."/>
            <person name="Wentzel A."/>
            <person name="Liles M.R."/>
        </authorList>
    </citation>
    <scope>NUCLEOTIDE SEQUENCE</scope>
    <source>
        <strain evidence="2">DSM 41794</strain>
    </source>
</reference>
<dbReference type="Proteomes" id="UP000664167">
    <property type="component" value="Unassembled WGS sequence"/>
</dbReference>
<feature type="non-terminal residue" evidence="2">
    <location>
        <position position="320"/>
    </location>
</feature>
<evidence type="ECO:0000313" key="2">
    <source>
        <dbReference type="EMBL" id="MBO0517025.1"/>
    </source>
</evidence>
<protein>
    <submittedName>
        <fullName evidence="2">Uncharacterized protein</fullName>
    </submittedName>
</protein>
<gene>
    <name evidence="2" type="ORF">J0695_35470</name>
</gene>
<feature type="transmembrane region" description="Helical" evidence="1">
    <location>
        <begin position="121"/>
        <end position="140"/>
    </location>
</feature>
<evidence type="ECO:0000256" key="1">
    <source>
        <dbReference type="SAM" id="Phobius"/>
    </source>
</evidence>
<organism evidence="2 3">
    <name type="scientific">Streptomyces beijiangensis</name>
    <dbReference type="NCBI Taxonomy" id="163361"/>
    <lineage>
        <taxon>Bacteria</taxon>
        <taxon>Bacillati</taxon>
        <taxon>Actinomycetota</taxon>
        <taxon>Actinomycetes</taxon>
        <taxon>Kitasatosporales</taxon>
        <taxon>Streptomycetaceae</taxon>
        <taxon>Streptomyces</taxon>
    </lineage>
</organism>
<feature type="transmembrane region" description="Helical" evidence="1">
    <location>
        <begin position="282"/>
        <end position="301"/>
    </location>
</feature>